<dbReference type="PROSITE" id="PS50995">
    <property type="entry name" value="HTH_MARR_2"/>
    <property type="match status" value="1"/>
</dbReference>
<dbReference type="InterPro" id="IPR036390">
    <property type="entry name" value="WH_DNA-bd_sf"/>
</dbReference>
<dbReference type="OrthoDB" id="5953991at2"/>
<feature type="domain" description="HTH marR-type" evidence="1">
    <location>
        <begin position="31"/>
        <end position="166"/>
    </location>
</feature>
<evidence type="ECO:0000259" key="1">
    <source>
        <dbReference type="PROSITE" id="PS50995"/>
    </source>
</evidence>
<dbReference type="GO" id="GO:0003700">
    <property type="term" value="F:DNA-binding transcription factor activity"/>
    <property type="evidence" value="ECO:0007669"/>
    <property type="project" value="InterPro"/>
</dbReference>
<dbReference type="AlphaFoldDB" id="A0A432MC01"/>
<name>A0A432MC01_9GAMM</name>
<dbReference type="PANTHER" id="PTHR33164:SF43">
    <property type="entry name" value="HTH-TYPE TRANSCRIPTIONAL REPRESSOR YETL"/>
    <property type="match status" value="1"/>
</dbReference>
<dbReference type="GO" id="GO:0006950">
    <property type="term" value="P:response to stress"/>
    <property type="evidence" value="ECO:0007669"/>
    <property type="project" value="TreeGrafter"/>
</dbReference>
<dbReference type="SMART" id="SM00347">
    <property type="entry name" value="HTH_MARR"/>
    <property type="match status" value="1"/>
</dbReference>
<dbReference type="Gene3D" id="1.10.10.10">
    <property type="entry name" value="Winged helix-like DNA-binding domain superfamily/Winged helix DNA-binding domain"/>
    <property type="match status" value="1"/>
</dbReference>
<evidence type="ECO:0000313" key="2">
    <source>
        <dbReference type="EMBL" id="RUL79984.1"/>
    </source>
</evidence>
<dbReference type="InterPro" id="IPR036388">
    <property type="entry name" value="WH-like_DNA-bd_sf"/>
</dbReference>
<dbReference type="EMBL" id="RYYV01000001">
    <property type="protein sequence ID" value="RUL79984.1"/>
    <property type="molecule type" value="Genomic_DNA"/>
</dbReference>
<dbReference type="InterPro" id="IPR000835">
    <property type="entry name" value="HTH_MarR-typ"/>
</dbReference>
<keyword evidence="3" id="KW-1185">Reference proteome</keyword>
<dbReference type="Proteomes" id="UP000274358">
    <property type="component" value="Unassembled WGS sequence"/>
</dbReference>
<sequence>MGKPLTSKAGGCKPRSPPAEHYAIASSLQAPIEAIHKIAQVCRSLRNATHTMERLVRLASGSSDLTLAHWLVLVHLSKTSSCKQADLKSATGFAPAHLTKLLDELVDRRLVHRHRSSWDRRQILLASTGTGRETARKLLLSLSQLAGKARVEAIESLSSSLEGFVSMTANDGWLDGTGTESKVPDDHPTV</sequence>
<dbReference type="InterPro" id="IPR039422">
    <property type="entry name" value="MarR/SlyA-like"/>
</dbReference>
<protein>
    <submittedName>
        <fullName evidence="2">MarR family transcriptional regulator</fullName>
    </submittedName>
</protein>
<dbReference type="Pfam" id="PF12802">
    <property type="entry name" value="MarR_2"/>
    <property type="match status" value="1"/>
</dbReference>
<accession>A0A432MC01</accession>
<dbReference type="SUPFAM" id="SSF46785">
    <property type="entry name" value="Winged helix' DNA-binding domain"/>
    <property type="match status" value="1"/>
</dbReference>
<proteinExistence type="predicted"/>
<gene>
    <name evidence="2" type="ORF">EKH80_02000</name>
</gene>
<evidence type="ECO:0000313" key="3">
    <source>
        <dbReference type="Proteomes" id="UP000274358"/>
    </source>
</evidence>
<comment type="caution">
    <text evidence="2">The sequence shown here is derived from an EMBL/GenBank/DDBJ whole genome shotgun (WGS) entry which is preliminary data.</text>
</comment>
<organism evidence="2 3">
    <name type="scientific">Dyella choica</name>
    <dbReference type="NCBI Taxonomy" id="1927959"/>
    <lineage>
        <taxon>Bacteria</taxon>
        <taxon>Pseudomonadati</taxon>
        <taxon>Pseudomonadota</taxon>
        <taxon>Gammaproteobacteria</taxon>
        <taxon>Lysobacterales</taxon>
        <taxon>Rhodanobacteraceae</taxon>
        <taxon>Dyella</taxon>
    </lineage>
</organism>
<reference evidence="2 3" key="1">
    <citation type="submission" date="2018-12" db="EMBL/GenBank/DDBJ databases">
        <title>Dyella dinghuensis sp. nov. DHOA06 and Dyella choica sp. nov. 4M-K27, isolated from forest soil.</title>
        <authorList>
            <person name="Qiu L.-H."/>
            <person name="Gao Z.-H."/>
        </authorList>
    </citation>
    <scope>NUCLEOTIDE SEQUENCE [LARGE SCALE GENOMIC DNA]</scope>
    <source>
        <strain evidence="2 3">4M-K27</strain>
    </source>
</reference>
<dbReference type="PANTHER" id="PTHR33164">
    <property type="entry name" value="TRANSCRIPTIONAL REGULATOR, MARR FAMILY"/>
    <property type="match status" value="1"/>
</dbReference>